<dbReference type="EMBL" id="AWUE01002674">
    <property type="protein sequence ID" value="OMP13966.1"/>
    <property type="molecule type" value="Genomic_DNA"/>
</dbReference>
<evidence type="ECO:0000313" key="2">
    <source>
        <dbReference type="EMBL" id="OMP12366.1"/>
    </source>
</evidence>
<reference evidence="2" key="3">
    <citation type="journal article" date="2017" name="Nat. Plants">
        <title>Comparative genomics of two jute species and insight into fibre biogenesis.</title>
        <authorList>
            <person name="Islam M.S."/>
            <person name="Saito J.A."/>
            <person name="Emdad E.M."/>
            <person name="Ahmed B."/>
            <person name="Islam M.M."/>
            <person name="Halim A."/>
            <person name="Hossen Q.M."/>
            <person name="Hossain M.Z."/>
            <person name="Ahmed R."/>
            <person name="Hossain M.S."/>
            <person name="Kabir S.M."/>
            <person name="Khan M.S."/>
            <person name="Khan M.M."/>
            <person name="Hasan R."/>
            <person name="Aktar N."/>
            <person name="Honi U."/>
            <person name="Islam R."/>
            <person name="Rashid M.M."/>
            <person name="Wan X."/>
            <person name="Hou S."/>
            <person name="Haque T."/>
            <person name="Azam M.S."/>
            <person name="Moosa M.M."/>
            <person name="Elias S.M."/>
            <person name="Hasan A.M."/>
            <person name="Mahmood N."/>
            <person name="Shafiuddin M."/>
            <person name="Shahid S."/>
            <person name="Shommu N.S."/>
            <person name="Jahan S."/>
            <person name="Roy S."/>
            <person name="Chowdhury A."/>
            <person name="Akhand A.I."/>
            <person name="Nisho G.M."/>
            <person name="Uddin K.S."/>
            <person name="Rabeya T."/>
            <person name="Hoque S.M."/>
            <person name="Snigdha A.R."/>
            <person name="Mortoza S."/>
            <person name="Matin S.A."/>
            <person name="Islam M.K."/>
            <person name="Lashkar M.Z."/>
            <person name="Zaman M."/>
            <person name="Yuryev A."/>
            <person name="Uddin M.K."/>
            <person name="Rahman M.S."/>
            <person name="Haque M.S."/>
            <person name="Alam M.M."/>
            <person name="Khan H."/>
            <person name="Alam M."/>
        </authorList>
    </citation>
    <scope>NUCLEOTIDE SEQUENCE</scope>
    <source>
        <tissue evidence="2">Whole seedlings</tissue>
    </source>
</reference>
<evidence type="ECO:0000256" key="1">
    <source>
        <dbReference type="SAM" id="MobiDB-lite"/>
    </source>
</evidence>
<dbReference type="EMBL" id="AWUE01005545">
    <property type="protein sequence ID" value="OMP12951.1"/>
    <property type="molecule type" value="Genomic_DNA"/>
</dbReference>
<feature type="compositionally biased region" description="Basic and acidic residues" evidence="1">
    <location>
        <begin position="7"/>
        <end position="23"/>
    </location>
</feature>
<feature type="region of interest" description="Disordered" evidence="1">
    <location>
        <begin position="1"/>
        <end position="37"/>
    </location>
</feature>
<evidence type="ECO:0000313" key="3">
    <source>
        <dbReference type="EMBL" id="OMP12951.1"/>
    </source>
</evidence>
<keyword evidence="5" id="KW-1185">Reference proteome</keyword>
<dbReference type="EMBL" id="AWUE01009484">
    <property type="protein sequence ID" value="OMP12366.1"/>
    <property type="molecule type" value="Genomic_DNA"/>
</dbReference>
<reference evidence="5" key="1">
    <citation type="submission" date="2013-09" db="EMBL/GenBank/DDBJ databases">
        <title>Corchorus olitorius genome sequencing.</title>
        <authorList>
            <person name="Alam M."/>
            <person name="Haque M.S."/>
            <person name="Islam M.S."/>
            <person name="Emdad E.M."/>
            <person name="Islam M.M."/>
            <person name="Ahmed B."/>
            <person name="Halim A."/>
            <person name="Hossen Q.M.M."/>
            <person name="Hossain M.Z."/>
            <person name="Ahmed R."/>
            <person name="Khan M.M."/>
            <person name="Islam R."/>
            <person name="Rashid M.M."/>
            <person name="Khan S.A."/>
            <person name="Rahman M.S."/>
            <person name="Alam M."/>
            <person name="Yahiya A.S."/>
            <person name="Khan M.S."/>
            <person name="Azam M.S."/>
            <person name="Haque T."/>
            <person name="Lashkar M.Z.H."/>
            <person name="Akhand A.I."/>
            <person name="Morshed G."/>
            <person name="Roy S."/>
            <person name="Uddin K.S."/>
            <person name="Rabeya T."/>
            <person name="Hossain A.S."/>
            <person name="Chowdhury A."/>
            <person name="Snigdha A.R."/>
            <person name="Mortoza M.S."/>
            <person name="Matin S.A."/>
            <person name="Hoque S.M.E."/>
            <person name="Islam M.K."/>
            <person name="Roy D.K."/>
            <person name="Haider R."/>
            <person name="Moosa M.M."/>
            <person name="Elias S.M."/>
            <person name="Hasan A.M."/>
            <person name="Jahan S."/>
            <person name="Shafiuddin M."/>
            <person name="Mahmood N."/>
            <person name="Shommy N.S."/>
        </authorList>
    </citation>
    <scope>NUCLEOTIDE SEQUENCE [LARGE SCALE GENOMIC DNA]</scope>
    <source>
        <strain evidence="5">cv. O-4</strain>
    </source>
</reference>
<gene>
    <name evidence="4" type="ORF">COLO4_00537</name>
    <name evidence="3" type="ORF">COLO4_02532</name>
    <name evidence="2" type="ORF">COLO4_03281</name>
</gene>
<name>A0A1R3KZ38_9ROSI</name>
<organism evidence="2 5">
    <name type="scientific">Corchorus olitorius</name>
    <dbReference type="NCBI Taxonomy" id="93759"/>
    <lineage>
        <taxon>Eukaryota</taxon>
        <taxon>Viridiplantae</taxon>
        <taxon>Streptophyta</taxon>
        <taxon>Embryophyta</taxon>
        <taxon>Tracheophyta</taxon>
        <taxon>Spermatophyta</taxon>
        <taxon>Magnoliopsida</taxon>
        <taxon>eudicotyledons</taxon>
        <taxon>Gunneridae</taxon>
        <taxon>Pentapetalae</taxon>
        <taxon>rosids</taxon>
        <taxon>malvids</taxon>
        <taxon>Malvales</taxon>
        <taxon>Malvaceae</taxon>
        <taxon>Grewioideae</taxon>
        <taxon>Apeibeae</taxon>
        <taxon>Corchorus</taxon>
    </lineage>
</organism>
<protein>
    <submittedName>
        <fullName evidence="2">Uncharacterized protein</fullName>
    </submittedName>
</protein>
<dbReference type="Proteomes" id="UP000187203">
    <property type="component" value="Unassembled WGS sequence"/>
</dbReference>
<reference evidence="2" key="2">
    <citation type="submission" date="2013-09" db="EMBL/GenBank/DDBJ databases">
        <authorList>
            <person name="Alam M."/>
            <person name="Haque M.S."/>
            <person name="Islam M.S."/>
            <person name="Emdad E.M."/>
            <person name="Islam M.M."/>
            <person name="Ahmed B."/>
            <person name="Halim A."/>
            <person name="Hossen Q.M.M."/>
            <person name="Hossain M.Z."/>
            <person name="Ahmed R."/>
            <person name="Khan M.M."/>
            <person name="Islam R."/>
            <person name="Rashid M.M."/>
            <person name="Khan S.A."/>
            <person name="Rahman M.S."/>
            <person name="Alam M."/>
            <person name="Yahiya A.S."/>
            <person name="Khan M.S."/>
            <person name="Azam M.S."/>
            <person name="Haque T."/>
            <person name="Lashkar M.Z.H."/>
            <person name="Akhand A.I."/>
            <person name="Morshed G."/>
            <person name="Roy S."/>
            <person name="Uddin K.S."/>
            <person name="Rabeya T."/>
            <person name="Hossain A.S."/>
            <person name="Chowdhury A."/>
            <person name="Snigdha A.R."/>
            <person name="Mortoza M.S."/>
            <person name="Matin S.A."/>
            <person name="Hoque S.M.E."/>
            <person name="Islam M.K."/>
            <person name="Roy D.K."/>
            <person name="Haider R."/>
            <person name="Moosa M.M."/>
            <person name="Elias S.M."/>
            <person name="Hasan A.M."/>
            <person name="Jahan S."/>
            <person name="Shafiuddin M."/>
            <person name="Mahmood N."/>
            <person name="Shommy N.S."/>
        </authorList>
    </citation>
    <scope>NUCLEOTIDE SEQUENCE</scope>
    <source>
        <tissue evidence="2">Whole seedlings</tissue>
    </source>
</reference>
<evidence type="ECO:0000313" key="5">
    <source>
        <dbReference type="Proteomes" id="UP000187203"/>
    </source>
</evidence>
<evidence type="ECO:0000313" key="4">
    <source>
        <dbReference type="EMBL" id="OMP13966.1"/>
    </source>
</evidence>
<comment type="caution">
    <text evidence="2">The sequence shown here is derived from an EMBL/GenBank/DDBJ whole genome shotgun (WGS) entry which is preliminary data.</text>
</comment>
<dbReference type="AlphaFoldDB" id="A0A1R3KZ38"/>
<proteinExistence type="predicted"/>
<accession>A0A1R3KZ38</accession>
<dbReference type="OrthoDB" id="1829200at2759"/>
<sequence>MGSYAKVIERKDSHRSRDKEQPRNEVPLGIEAGCGYA</sequence>